<proteinExistence type="inferred from homology"/>
<keyword evidence="6 10" id="KW-0067">ATP-binding</keyword>
<organism evidence="13 14">
    <name type="scientific">Bacillus norwichensis</name>
    <dbReference type="NCBI Taxonomy" id="2762217"/>
    <lineage>
        <taxon>Bacteria</taxon>
        <taxon>Bacillati</taxon>
        <taxon>Bacillota</taxon>
        <taxon>Bacilli</taxon>
        <taxon>Bacillales</taxon>
        <taxon>Bacillaceae</taxon>
        <taxon>Bacillus</taxon>
    </lineage>
</organism>
<dbReference type="Pfam" id="PF08245">
    <property type="entry name" value="Mur_ligase_M"/>
    <property type="match status" value="1"/>
</dbReference>
<feature type="domain" description="Mur ligase central" evidence="12">
    <location>
        <begin position="137"/>
        <end position="272"/>
    </location>
</feature>
<gene>
    <name evidence="13" type="ORF">H9631_20365</name>
</gene>
<dbReference type="InterPro" id="IPR036615">
    <property type="entry name" value="Mur_ligase_C_dom_sf"/>
</dbReference>
<accession>A0ABR8VRN1</accession>
<dbReference type="SUPFAM" id="SSF53244">
    <property type="entry name" value="MurD-like peptide ligases, peptide-binding domain"/>
    <property type="match status" value="1"/>
</dbReference>
<dbReference type="Pfam" id="PF02875">
    <property type="entry name" value="Mur_ligase_C"/>
    <property type="match status" value="1"/>
</dbReference>
<dbReference type="InterPro" id="IPR018109">
    <property type="entry name" value="Folylpolyglutamate_synth_CS"/>
</dbReference>
<evidence type="ECO:0000256" key="4">
    <source>
        <dbReference type="ARBA" id="ARBA00022723"/>
    </source>
</evidence>
<dbReference type="RefSeq" id="WP_191816008.1">
    <property type="nucleotide sequence ID" value="NZ_JACSPV010000058.1"/>
</dbReference>
<evidence type="ECO:0000256" key="7">
    <source>
        <dbReference type="ARBA" id="ARBA00022842"/>
    </source>
</evidence>
<dbReference type="PIRSF" id="PIRSF001563">
    <property type="entry name" value="Folylpolyglu_synth"/>
    <property type="match status" value="1"/>
</dbReference>
<evidence type="ECO:0000313" key="13">
    <source>
        <dbReference type="EMBL" id="MBD8007404.1"/>
    </source>
</evidence>
<evidence type="ECO:0000313" key="14">
    <source>
        <dbReference type="Proteomes" id="UP000648182"/>
    </source>
</evidence>
<dbReference type="SUPFAM" id="SSF53623">
    <property type="entry name" value="MurD-like peptide ligases, catalytic domain"/>
    <property type="match status" value="1"/>
</dbReference>
<keyword evidence="7" id="KW-0460">Magnesium</keyword>
<dbReference type="NCBIfam" id="TIGR01499">
    <property type="entry name" value="folC"/>
    <property type="match status" value="1"/>
</dbReference>
<evidence type="ECO:0000256" key="6">
    <source>
        <dbReference type="ARBA" id="ARBA00022840"/>
    </source>
</evidence>
<dbReference type="InterPro" id="IPR036565">
    <property type="entry name" value="Mur-like_cat_sf"/>
</dbReference>
<evidence type="ECO:0000256" key="3">
    <source>
        <dbReference type="ARBA" id="ARBA00022598"/>
    </source>
</evidence>
<dbReference type="PANTHER" id="PTHR11136:SF0">
    <property type="entry name" value="DIHYDROFOLATE SYNTHETASE-RELATED"/>
    <property type="match status" value="1"/>
</dbReference>
<dbReference type="PROSITE" id="PS01011">
    <property type="entry name" value="FOLYLPOLYGLU_SYNT_1"/>
    <property type="match status" value="1"/>
</dbReference>
<evidence type="ECO:0000256" key="2">
    <source>
        <dbReference type="ARBA" id="ARBA00013025"/>
    </source>
</evidence>
<evidence type="ECO:0000259" key="11">
    <source>
        <dbReference type="Pfam" id="PF02875"/>
    </source>
</evidence>
<dbReference type="EC" id="6.3.2.17" evidence="2"/>
<dbReference type="Gene3D" id="3.40.1190.10">
    <property type="entry name" value="Mur-like, catalytic domain"/>
    <property type="match status" value="1"/>
</dbReference>
<evidence type="ECO:0000256" key="1">
    <source>
        <dbReference type="ARBA" id="ARBA00008276"/>
    </source>
</evidence>
<comment type="catalytic activity">
    <reaction evidence="9">
        <text>(6S)-5,6,7,8-tetrahydrofolyl-(gamma-L-Glu)(n) + L-glutamate + ATP = (6S)-5,6,7,8-tetrahydrofolyl-(gamma-L-Glu)(n+1) + ADP + phosphate + H(+)</text>
        <dbReference type="Rhea" id="RHEA:10580"/>
        <dbReference type="Rhea" id="RHEA-COMP:14738"/>
        <dbReference type="Rhea" id="RHEA-COMP:14740"/>
        <dbReference type="ChEBI" id="CHEBI:15378"/>
        <dbReference type="ChEBI" id="CHEBI:29985"/>
        <dbReference type="ChEBI" id="CHEBI:30616"/>
        <dbReference type="ChEBI" id="CHEBI:43474"/>
        <dbReference type="ChEBI" id="CHEBI:141005"/>
        <dbReference type="ChEBI" id="CHEBI:456216"/>
        <dbReference type="EC" id="6.3.2.17"/>
    </reaction>
</comment>
<name>A0ABR8VRN1_9BACI</name>
<dbReference type="InterPro" id="IPR004101">
    <property type="entry name" value="Mur_ligase_C"/>
</dbReference>
<keyword evidence="14" id="KW-1185">Reference proteome</keyword>
<protein>
    <recommendedName>
        <fullName evidence="2">tetrahydrofolate synthase</fullName>
        <ecNumber evidence="2">6.3.2.17</ecNumber>
    </recommendedName>
    <alternativeName>
        <fullName evidence="8">Tetrahydrofolylpolyglutamate synthase</fullName>
    </alternativeName>
</protein>
<evidence type="ECO:0000256" key="9">
    <source>
        <dbReference type="ARBA" id="ARBA00047493"/>
    </source>
</evidence>
<keyword evidence="5 10" id="KW-0547">Nucleotide-binding</keyword>
<feature type="domain" description="Mur ligase C-terminal" evidence="11">
    <location>
        <begin position="300"/>
        <end position="417"/>
    </location>
</feature>
<evidence type="ECO:0000259" key="12">
    <source>
        <dbReference type="Pfam" id="PF08245"/>
    </source>
</evidence>
<dbReference type="Proteomes" id="UP000648182">
    <property type="component" value="Unassembled WGS sequence"/>
</dbReference>
<keyword evidence="3 10" id="KW-0436">Ligase</keyword>
<sequence length="438" mass="49282">MNTYSEAISWIHSQLKYGINLGLARMEWLLKELGNPEMKLKAIHVAGTNGKGSTVTFLRSILNEAGYDVGTFTSPYIETFNERISINGSPISDDELIELTRVIKPLAEELKKGEWGPPTEFEIITAMALYYFGNIRQVDFTTLEVGLGGRYDSTNIIQPLAGIITNIGKDHINILGDTIGKIAYEKAGIIKEGIPVFTGAKQREALSVIREETEKKQAVLFQLGSDFSIENNESIPSGEKFTFQSKETTYENLKLSLLGRHQTENAALAVASLLYMKEKKLLQLHEKDIRAGLKKAYWPGRMEVLREHPTVILDGAHNAEGLEAFLSTMKERYSKRKVQVIFAALEDKDLPHMLPLFKKINAKVTFTEFDFPRAANALKLKEIAKIEDAAIESNWRSLAERIVSELHPEDVLAVTGSLYFISEVKPFIVELLREKYQI</sequence>
<evidence type="ECO:0000256" key="10">
    <source>
        <dbReference type="PIRNR" id="PIRNR001563"/>
    </source>
</evidence>
<comment type="similarity">
    <text evidence="1 10">Belongs to the folylpolyglutamate synthase family.</text>
</comment>
<dbReference type="PANTHER" id="PTHR11136">
    <property type="entry name" value="FOLYLPOLYGLUTAMATE SYNTHASE-RELATED"/>
    <property type="match status" value="1"/>
</dbReference>
<keyword evidence="4" id="KW-0479">Metal-binding</keyword>
<dbReference type="Gene3D" id="3.90.190.20">
    <property type="entry name" value="Mur ligase, C-terminal domain"/>
    <property type="match status" value="1"/>
</dbReference>
<evidence type="ECO:0000256" key="8">
    <source>
        <dbReference type="ARBA" id="ARBA00030592"/>
    </source>
</evidence>
<evidence type="ECO:0000256" key="5">
    <source>
        <dbReference type="ARBA" id="ARBA00022741"/>
    </source>
</evidence>
<comment type="caution">
    <text evidence="13">The sequence shown here is derived from an EMBL/GenBank/DDBJ whole genome shotgun (WGS) entry which is preliminary data.</text>
</comment>
<reference evidence="13 14" key="1">
    <citation type="submission" date="2020-08" db="EMBL/GenBank/DDBJ databases">
        <title>A Genomic Blueprint of the Chicken Gut Microbiome.</title>
        <authorList>
            <person name="Gilroy R."/>
            <person name="Ravi A."/>
            <person name="Getino M."/>
            <person name="Pursley I."/>
            <person name="Horton D.L."/>
            <person name="Alikhan N.-F."/>
            <person name="Baker D."/>
            <person name="Gharbi K."/>
            <person name="Hall N."/>
            <person name="Watson M."/>
            <person name="Adriaenssens E.M."/>
            <person name="Foster-Nyarko E."/>
            <person name="Jarju S."/>
            <person name="Secka A."/>
            <person name="Antonio M."/>
            <person name="Oren A."/>
            <person name="Chaudhuri R."/>
            <person name="La Ragione R.M."/>
            <person name="Hildebrand F."/>
            <person name="Pallen M.J."/>
        </authorList>
    </citation>
    <scope>NUCLEOTIDE SEQUENCE [LARGE SCALE GENOMIC DNA]</scope>
    <source>
        <strain evidence="13 14">Sa1BUA2</strain>
    </source>
</reference>
<dbReference type="InterPro" id="IPR013221">
    <property type="entry name" value="Mur_ligase_cen"/>
</dbReference>
<dbReference type="EMBL" id="JACSPV010000058">
    <property type="protein sequence ID" value="MBD8007404.1"/>
    <property type="molecule type" value="Genomic_DNA"/>
</dbReference>
<dbReference type="InterPro" id="IPR001645">
    <property type="entry name" value="Folylpolyglutamate_synth"/>
</dbReference>